<dbReference type="PATRIC" id="fig|153151.4.peg.1691"/>
<name>A0A150N5G1_9BACL</name>
<comment type="caution">
    <text evidence="1">The sequence shown here is derived from an EMBL/GenBank/DDBJ whole genome shotgun (WGS) entry which is preliminary data.</text>
</comment>
<reference evidence="1 2" key="1">
    <citation type="submission" date="2016-01" db="EMBL/GenBank/DDBJ databases">
        <title>Draft Genome Sequences of Seven Thermophilic Sporeformers Isolated from Foods.</title>
        <authorList>
            <person name="Berendsen E.M."/>
            <person name="Wells-Bennik M.H."/>
            <person name="Krawcyk A.O."/>
            <person name="De Jong A."/>
            <person name="Holsappel S."/>
            <person name="Eijlander R.T."/>
            <person name="Kuipers O.P."/>
        </authorList>
    </citation>
    <scope>NUCLEOTIDE SEQUENCE [LARGE SCALE GENOMIC DNA]</scope>
    <source>
        <strain evidence="1 2">B4110</strain>
    </source>
</reference>
<evidence type="ECO:0000313" key="2">
    <source>
        <dbReference type="Proteomes" id="UP000075324"/>
    </source>
</evidence>
<dbReference type="RefSeq" id="WP_015864884.1">
    <property type="nucleotide sequence ID" value="NZ_CP070511.1"/>
</dbReference>
<dbReference type="GeneID" id="94899008"/>
<proteinExistence type="predicted"/>
<dbReference type="AlphaFoldDB" id="A0A150N5G1"/>
<sequence>MKAIIRHEGDRTWQQDVKNVIRSVMIEYYHAAPSLRSPFYMLKLMETYRQLLHPHLFESPIHYYTVLAKITDHLLQFFTSSEEVQRSPFLLFEQAVYRHWKRYQKTHVDIDFAYKDAGTYTVRKLLLEDNQRLVQHYTQMAPVACRQTFGFFPKRIEFWSVLTGKRTVEMIDIQPPYIGYKK</sequence>
<dbReference type="EMBL" id="LQYW01000029">
    <property type="protein sequence ID" value="KYD31945.1"/>
    <property type="molecule type" value="Genomic_DNA"/>
</dbReference>
<accession>A0A150N5G1</accession>
<protein>
    <submittedName>
        <fullName evidence="1">Uncharacterized protein</fullName>
    </submittedName>
</protein>
<organism evidence="1 2">
    <name type="scientific">Parageobacillus toebii</name>
    <dbReference type="NCBI Taxonomy" id="153151"/>
    <lineage>
        <taxon>Bacteria</taxon>
        <taxon>Bacillati</taxon>
        <taxon>Bacillota</taxon>
        <taxon>Bacilli</taxon>
        <taxon>Bacillales</taxon>
        <taxon>Anoxybacillaceae</taxon>
        <taxon>Parageobacillus</taxon>
    </lineage>
</organism>
<evidence type="ECO:0000313" key="1">
    <source>
        <dbReference type="EMBL" id="KYD31945.1"/>
    </source>
</evidence>
<dbReference type="Proteomes" id="UP000075324">
    <property type="component" value="Unassembled WGS sequence"/>
</dbReference>
<gene>
    <name evidence="1" type="ORF">B4110_2978</name>
</gene>